<organism evidence="2 3">
    <name type="scientific">Mesobacillus subterraneus</name>
    <dbReference type="NCBI Taxonomy" id="285983"/>
    <lineage>
        <taxon>Bacteria</taxon>
        <taxon>Bacillati</taxon>
        <taxon>Bacillota</taxon>
        <taxon>Bacilli</taxon>
        <taxon>Bacillales</taxon>
        <taxon>Bacillaceae</taxon>
        <taxon>Mesobacillus</taxon>
    </lineage>
</organism>
<dbReference type="PATRIC" id="fig|285983.3.peg.3803"/>
<sequence>MKKEKASISPLVLSHQPIKFETAHSWNKGRGNKNPKGDGDHGNHYPNEPRPGKPGPGPFPDKPWKNK</sequence>
<reference evidence="2 3" key="1">
    <citation type="submission" date="2015-01" db="EMBL/GenBank/DDBJ databases">
        <title>Draft genome sequences of the supercritical CO2 tolerant bacteria Bacillus subterraneus MITOT1 and Bacillus cereus MIT0214.</title>
        <authorList>
            <person name="Peet K.C."/>
            <person name="Thompson J.R."/>
        </authorList>
    </citation>
    <scope>NUCLEOTIDE SEQUENCE [LARGE SCALE GENOMIC DNA]</scope>
    <source>
        <strain evidence="2 3">MITOT1</strain>
    </source>
</reference>
<feature type="region of interest" description="Disordered" evidence="1">
    <location>
        <begin position="1"/>
        <end position="67"/>
    </location>
</feature>
<keyword evidence="3" id="KW-1185">Reference proteome</keyword>
<dbReference type="OrthoDB" id="2627000at2"/>
<accession>A0A0D6ZBI2</accession>
<feature type="compositionally biased region" description="Pro residues" evidence="1">
    <location>
        <begin position="48"/>
        <end position="61"/>
    </location>
</feature>
<dbReference type="RefSeq" id="WP_044392130.1">
    <property type="nucleotide sequence ID" value="NZ_JXIQ01000035.1"/>
</dbReference>
<dbReference type="AlphaFoldDB" id="A0A0D6ZBI2"/>
<dbReference type="EMBL" id="JXIQ01000035">
    <property type="protein sequence ID" value="KIY22852.1"/>
    <property type="molecule type" value="Genomic_DNA"/>
</dbReference>
<evidence type="ECO:0000256" key="1">
    <source>
        <dbReference type="SAM" id="MobiDB-lite"/>
    </source>
</evidence>
<dbReference type="Proteomes" id="UP000032512">
    <property type="component" value="Unassembled WGS sequence"/>
</dbReference>
<evidence type="ECO:0000313" key="2">
    <source>
        <dbReference type="EMBL" id="KIY22852.1"/>
    </source>
</evidence>
<comment type="caution">
    <text evidence="2">The sequence shown here is derived from an EMBL/GenBank/DDBJ whole genome shotgun (WGS) entry which is preliminary data.</text>
</comment>
<evidence type="ECO:0000313" key="3">
    <source>
        <dbReference type="Proteomes" id="UP000032512"/>
    </source>
</evidence>
<protein>
    <submittedName>
        <fullName evidence="2">Uncharacterized protein</fullName>
    </submittedName>
</protein>
<name>A0A0D6ZBI2_9BACI</name>
<gene>
    <name evidence="2" type="ORF">UB32_06245</name>
</gene>
<proteinExistence type="predicted"/>